<evidence type="ECO:0000256" key="5">
    <source>
        <dbReference type="SAM" id="Phobius"/>
    </source>
</evidence>
<keyword evidence="4 5" id="KW-0472">Membrane</keyword>
<evidence type="ECO:0000313" key="8">
    <source>
        <dbReference type="EMBL" id="OQP45768.1"/>
    </source>
</evidence>
<feature type="transmembrane region" description="Helical" evidence="5">
    <location>
        <begin position="176"/>
        <end position="195"/>
    </location>
</feature>
<evidence type="ECO:0000256" key="2">
    <source>
        <dbReference type="ARBA" id="ARBA00022692"/>
    </source>
</evidence>
<feature type="domain" description="DUF6576" evidence="7">
    <location>
        <begin position="271"/>
        <end position="301"/>
    </location>
</feature>
<dbReference type="Gene3D" id="1.20.1540.10">
    <property type="entry name" value="Rhomboid-like"/>
    <property type="match status" value="1"/>
</dbReference>
<keyword evidence="2 5" id="KW-0812">Transmembrane</keyword>
<dbReference type="GO" id="GO:0016020">
    <property type="term" value="C:membrane"/>
    <property type="evidence" value="ECO:0007669"/>
    <property type="project" value="UniProtKB-SubCell"/>
</dbReference>
<feature type="transmembrane region" description="Helical" evidence="5">
    <location>
        <begin position="201"/>
        <end position="219"/>
    </location>
</feature>
<evidence type="ECO:0000256" key="1">
    <source>
        <dbReference type="ARBA" id="ARBA00004141"/>
    </source>
</evidence>
<dbReference type="AlphaFoldDB" id="A0A1V9EHZ9"/>
<accession>A0A1V9EHZ9</accession>
<dbReference type="OrthoDB" id="680602at2"/>
<organism evidence="8 9">
    <name type="scientific">Niastella populi</name>
    <dbReference type="NCBI Taxonomy" id="550983"/>
    <lineage>
        <taxon>Bacteria</taxon>
        <taxon>Pseudomonadati</taxon>
        <taxon>Bacteroidota</taxon>
        <taxon>Chitinophagia</taxon>
        <taxon>Chitinophagales</taxon>
        <taxon>Chitinophagaceae</taxon>
        <taxon>Niastella</taxon>
    </lineage>
</organism>
<dbReference type="InterPro" id="IPR046483">
    <property type="entry name" value="DUF6576"/>
</dbReference>
<sequence>MLREDRYRKRIGLGQDGNSLVLLVGAIAIIFCIFKFIWLVYNIAERDLSAYDKNIFNWLVVPGNIETMLSRPWTLLSFMFMHSDVWDVLGNLLWLWAFGYIFQDITGNKKLFPVFIYGSVGAGILFLLSYNLFPQLAPMRTGVTLVGATAGIMAIAVAATSLAPDYRIFPMINGGIPLWILTVLYLVIDIGLIAAQKKQPGHFAHLAGAGVGFLFVYQMRRGNDWSNWMNNFFDWVSNLFNPDRQSWKKTAKTDLHYNARGTQPYKKIPNITQKRIDEILDKINQQGYRFLTDEEKDILKRAAEDEEL</sequence>
<dbReference type="Proteomes" id="UP000192276">
    <property type="component" value="Unassembled WGS sequence"/>
</dbReference>
<comment type="subcellular location">
    <subcellularLocation>
        <location evidence="1">Membrane</location>
        <topology evidence="1">Multi-pass membrane protein</topology>
    </subcellularLocation>
</comment>
<feature type="transmembrane region" description="Helical" evidence="5">
    <location>
        <begin position="145"/>
        <end position="164"/>
    </location>
</feature>
<keyword evidence="3 5" id="KW-1133">Transmembrane helix</keyword>
<dbReference type="RefSeq" id="WP_081171531.1">
    <property type="nucleotide sequence ID" value="NZ_LWBP01000254.1"/>
</dbReference>
<dbReference type="GO" id="GO:0004252">
    <property type="term" value="F:serine-type endopeptidase activity"/>
    <property type="evidence" value="ECO:0007669"/>
    <property type="project" value="InterPro"/>
</dbReference>
<proteinExistence type="predicted"/>
<evidence type="ECO:0000256" key="3">
    <source>
        <dbReference type="ARBA" id="ARBA00022989"/>
    </source>
</evidence>
<protein>
    <submittedName>
        <fullName evidence="8">Uncharacterized protein</fullName>
    </submittedName>
</protein>
<feature type="domain" description="Peptidase S54 rhomboid" evidence="6">
    <location>
        <begin position="71"/>
        <end position="219"/>
    </location>
</feature>
<feature type="transmembrane region" description="Helical" evidence="5">
    <location>
        <begin position="20"/>
        <end position="41"/>
    </location>
</feature>
<feature type="transmembrane region" description="Helical" evidence="5">
    <location>
        <begin position="85"/>
        <end position="102"/>
    </location>
</feature>
<dbReference type="PANTHER" id="PTHR43066">
    <property type="entry name" value="RHOMBOID-RELATED PROTEIN"/>
    <property type="match status" value="1"/>
</dbReference>
<dbReference type="STRING" id="550983.A4R26_09790"/>
<comment type="caution">
    <text evidence="8">The sequence shown here is derived from an EMBL/GenBank/DDBJ whole genome shotgun (WGS) entry which is preliminary data.</text>
</comment>
<name>A0A1V9EHZ9_9BACT</name>
<reference evidence="9" key="1">
    <citation type="submission" date="2016-04" db="EMBL/GenBank/DDBJ databases">
        <authorList>
            <person name="Chen L."/>
            <person name="Zhuang W."/>
            <person name="Wang G."/>
        </authorList>
    </citation>
    <scope>NUCLEOTIDE SEQUENCE [LARGE SCALE GENOMIC DNA]</scope>
    <source>
        <strain evidence="9">208</strain>
    </source>
</reference>
<gene>
    <name evidence="8" type="ORF">A4R26_09790</name>
</gene>
<dbReference type="PANTHER" id="PTHR43066:SF11">
    <property type="entry name" value="PEPTIDASE S54 RHOMBOID DOMAIN-CONTAINING PROTEIN"/>
    <property type="match status" value="1"/>
</dbReference>
<dbReference type="Pfam" id="PF20216">
    <property type="entry name" value="DUF6576"/>
    <property type="match status" value="1"/>
</dbReference>
<dbReference type="InterPro" id="IPR022764">
    <property type="entry name" value="Peptidase_S54_rhomboid_dom"/>
</dbReference>
<feature type="transmembrane region" description="Helical" evidence="5">
    <location>
        <begin position="114"/>
        <end position="133"/>
    </location>
</feature>
<evidence type="ECO:0000259" key="6">
    <source>
        <dbReference type="Pfam" id="PF01694"/>
    </source>
</evidence>
<keyword evidence="9" id="KW-1185">Reference proteome</keyword>
<dbReference type="Pfam" id="PF01694">
    <property type="entry name" value="Rhomboid"/>
    <property type="match status" value="1"/>
</dbReference>
<evidence type="ECO:0000313" key="9">
    <source>
        <dbReference type="Proteomes" id="UP000192276"/>
    </source>
</evidence>
<dbReference type="SUPFAM" id="SSF144091">
    <property type="entry name" value="Rhomboid-like"/>
    <property type="match status" value="1"/>
</dbReference>
<evidence type="ECO:0000259" key="7">
    <source>
        <dbReference type="Pfam" id="PF20216"/>
    </source>
</evidence>
<evidence type="ECO:0000256" key="4">
    <source>
        <dbReference type="ARBA" id="ARBA00023136"/>
    </source>
</evidence>
<dbReference type="EMBL" id="LWBP01000254">
    <property type="protein sequence ID" value="OQP45768.1"/>
    <property type="molecule type" value="Genomic_DNA"/>
</dbReference>
<dbReference type="InterPro" id="IPR035952">
    <property type="entry name" value="Rhomboid-like_sf"/>
</dbReference>